<evidence type="ECO:0000256" key="11">
    <source>
        <dbReference type="ARBA" id="ARBA00023125"/>
    </source>
</evidence>
<evidence type="ECO:0000256" key="10">
    <source>
        <dbReference type="ARBA" id="ARBA00023015"/>
    </source>
</evidence>
<evidence type="ECO:0000313" key="20">
    <source>
        <dbReference type="EMBL" id="KAI7840947.1"/>
    </source>
</evidence>
<dbReference type="GO" id="GO:0030122">
    <property type="term" value="C:AP-2 adaptor complex"/>
    <property type="evidence" value="ECO:0007669"/>
    <property type="project" value="InterPro"/>
</dbReference>
<evidence type="ECO:0000259" key="19">
    <source>
        <dbReference type="PROSITE" id="PS51032"/>
    </source>
</evidence>
<evidence type="ECO:0000256" key="18">
    <source>
        <dbReference type="SAM" id="MobiDB-lite"/>
    </source>
</evidence>
<keyword evidence="15" id="KW-0539">Nucleus</keyword>
<dbReference type="InterPro" id="IPR016177">
    <property type="entry name" value="DNA-bd_dom_sf"/>
</dbReference>
<dbReference type="CDD" id="cd14833">
    <property type="entry name" value="AP2_sigma"/>
    <property type="match status" value="1"/>
</dbReference>
<dbReference type="SMART" id="SM00380">
    <property type="entry name" value="AP2"/>
    <property type="match status" value="1"/>
</dbReference>
<keyword evidence="9" id="KW-0653">Protein transport</keyword>
<feature type="region of interest" description="Disordered" evidence="18">
    <location>
        <begin position="111"/>
        <end position="134"/>
    </location>
</feature>
<dbReference type="InterPro" id="IPR001471">
    <property type="entry name" value="AP2/ERF_dom"/>
</dbReference>
<dbReference type="FunFam" id="3.30.450.60:FF:000010">
    <property type="entry name" value="AP complex subunit sigma"/>
    <property type="match status" value="1"/>
</dbReference>
<sequence length="415" mass="45100">MRFESHIWESKKQIYLGGFDSEALAAKAHDVMALRCKSGAGGANPEAGEVLNFPRSDYETLLTIIDRLSRSLTFSASDDAYLFSPVAPPPTATPSCVTALEHVNGTVLFQQDELPGGSPSVGTAQEGEDCVSAGSAPGDTCAAAPHPGAQPGGAQSMAAKPLPISPPRRVPVHTAHAVPSPVALQAQAPWEQHCVSLLPPGHPLCISSPFAAPAAAAALGLQQPCFSSLSDEERPISPEELVYALPAEAVPAPPPAVAAASRRAGGPREARMIRFFLLQNRAGKTRLAKYYTPLSDDDKLRTEDEVYRLIVNRDAKFTNFLEQYKTFKVVYRRYAGLYFIFCVDATDNELLYLETIHLFVEILDHYFGNVCELDLVFGFHKVYCILDEFIIGGEIQETSKKVILERLKELDALET</sequence>
<evidence type="ECO:0000256" key="8">
    <source>
        <dbReference type="ARBA" id="ARBA00022583"/>
    </source>
</evidence>
<dbReference type="Gene3D" id="3.30.450.60">
    <property type="match status" value="1"/>
</dbReference>
<keyword evidence="21" id="KW-1185">Reference proteome</keyword>
<dbReference type="GO" id="GO:0005634">
    <property type="term" value="C:nucleus"/>
    <property type="evidence" value="ECO:0007669"/>
    <property type="project" value="UniProtKB-SubCell"/>
</dbReference>
<evidence type="ECO:0000256" key="12">
    <source>
        <dbReference type="ARBA" id="ARBA00023136"/>
    </source>
</evidence>
<dbReference type="GO" id="GO:0006886">
    <property type="term" value="P:intracellular protein transport"/>
    <property type="evidence" value="ECO:0007669"/>
    <property type="project" value="InterPro"/>
</dbReference>
<dbReference type="SUPFAM" id="SSF54171">
    <property type="entry name" value="DNA-binding domain"/>
    <property type="match status" value="1"/>
</dbReference>
<evidence type="ECO:0000256" key="6">
    <source>
        <dbReference type="ARBA" id="ARBA00022448"/>
    </source>
</evidence>
<accession>A0AAD5DMV9</accession>
<evidence type="ECO:0000256" key="5">
    <source>
        <dbReference type="ARBA" id="ARBA00013914"/>
    </source>
</evidence>
<dbReference type="GO" id="GO:0035615">
    <property type="term" value="F:clathrin adaptor activity"/>
    <property type="evidence" value="ECO:0007669"/>
    <property type="project" value="InterPro"/>
</dbReference>
<dbReference type="Pfam" id="PF01217">
    <property type="entry name" value="Clat_adaptor_s"/>
    <property type="match status" value="1"/>
</dbReference>
<dbReference type="InterPro" id="IPR036955">
    <property type="entry name" value="AP2/ERF_dom_sf"/>
</dbReference>
<evidence type="ECO:0000256" key="3">
    <source>
        <dbReference type="ARBA" id="ARBA00004277"/>
    </source>
</evidence>
<dbReference type="InterPro" id="IPR011012">
    <property type="entry name" value="Longin-like_dom_sf"/>
</dbReference>
<comment type="similarity">
    <text evidence="4">Belongs to the adaptor complexes small subunit family.</text>
</comment>
<dbReference type="GO" id="GO:0072583">
    <property type="term" value="P:clathrin-dependent endocytosis"/>
    <property type="evidence" value="ECO:0007669"/>
    <property type="project" value="InterPro"/>
</dbReference>
<keyword evidence="10" id="KW-0805">Transcription regulation</keyword>
<keyword evidence="14" id="KW-0168">Coated pit</keyword>
<evidence type="ECO:0000256" key="7">
    <source>
        <dbReference type="ARBA" id="ARBA00022475"/>
    </source>
</evidence>
<organism evidence="20 21">
    <name type="scientific">Chlorella ohadii</name>
    <dbReference type="NCBI Taxonomy" id="2649997"/>
    <lineage>
        <taxon>Eukaryota</taxon>
        <taxon>Viridiplantae</taxon>
        <taxon>Chlorophyta</taxon>
        <taxon>core chlorophytes</taxon>
        <taxon>Trebouxiophyceae</taxon>
        <taxon>Chlorellales</taxon>
        <taxon>Chlorellaceae</taxon>
        <taxon>Chlorella clade</taxon>
        <taxon>Chlorella</taxon>
    </lineage>
</organism>
<dbReference type="GO" id="GO:0003700">
    <property type="term" value="F:DNA-binding transcription factor activity"/>
    <property type="evidence" value="ECO:0007669"/>
    <property type="project" value="InterPro"/>
</dbReference>
<name>A0AAD5DMV9_9CHLO</name>
<evidence type="ECO:0000256" key="4">
    <source>
        <dbReference type="ARBA" id="ARBA00006972"/>
    </source>
</evidence>
<dbReference type="PROSITE" id="PS51032">
    <property type="entry name" value="AP2_ERF"/>
    <property type="match status" value="1"/>
</dbReference>
<dbReference type="AlphaFoldDB" id="A0AAD5DMV9"/>
<dbReference type="InterPro" id="IPR027156">
    <property type="entry name" value="APS2"/>
</dbReference>
<keyword evidence="6" id="KW-0813">Transport</keyword>
<evidence type="ECO:0000256" key="16">
    <source>
        <dbReference type="ARBA" id="ARBA00031686"/>
    </source>
</evidence>
<evidence type="ECO:0000256" key="14">
    <source>
        <dbReference type="ARBA" id="ARBA00023176"/>
    </source>
</evidence>
<dbReference type="PROSITE" id="PS00989">
    <property type="entry name" value="CLAT_ADAPTOR_S"/>
    <property type="match status" value="1"/>
</dbReference>
<proteinExistence type="inferred from homology"/>
<evidence type="ECO:0000256" key="15">
    <source>
        <dbReference type="ARBA" id="ARBA00023242"/>
    </source>
</evidence>
<dbReference type="EMBL" id="JADXDR010000069">
    <property type="protein sequence ID" value="KAI7840947.1"/>
    <property type="molecule type" value="Genomic_DNA"/>
</dbReference>
<keyword evidence="12" id="KW-0472">Membrane</keyword>
<dbReference type="PANTHER" id="PTHR11753">
    <property type="entry name" value="ADAPTOR COMPLEXES SMALL SUBUNIT FAMILY"/>
    <property type="match status" value="1"/>
</dbReference>
<dbReference type="InterPro" id="IPR022775">
    <property type="entry name" value="AP_mu_sigma_su"/>
</dbReference>
<evidence type="ECO:0000256" key="2">
    <source>
        <dbReference type="ARBA" id="ARBA00004236"/>
    </source>
</evidence>
<evidence type="ECO:0000256" key="13">
    <source>
        <dbReference type="ARBA" id="ARBA00023163"/>
    </source>
</evidence>
<evidence type="ECO:0000256" key="1">
    <source>
        <dbReference type="ARBA" id="ARBA00004123"/>
    </source>
</evidence>
<reference evidence="20" key="1">
    <citation type="submission" date="2020-11" db="EMBL/GenBank/DDBJ databases">
        <title>Chlorella ohadii genome sequencing and assembly.</title>
        <authorList>
            <person name="Murik O."/>
            <person name="Treves H."/>
            <person name="Kedem I."/>
            <person name="Shotland Y."/>
            <person name="Kaplan A."/>
        </authorList>
    </citation>
    <scope>NUCLEOTIDE SEQUENCE</scope>
    <source>
        <strain evidence="20">1</strain>
    </source>
</reference>
<dbReference type="GO" id="GO:0003677">
    <property type="term" value="F:DNA binding"/>
    <property type="evidence" value="ECO:0007669"/>
    <property type="project" value="UniProtKB-KW"/>
</dbReference>
<keyword evidence="8" id="KW-0254">Endocytosis</keyword>
<dbReference type="SUPFAM" id="SSF64356">
    <property type="entry name" value="SNARE-like"/>
    <property type="match status" value="1"/>
</dbReference>
<evidence type="ECO:0000256" key="9">
    <source>
        <dbReference type="ARBA" id="ARBA00022927"/>
    </source>
</evidence>
<dbReference type="InterPro" id="IPR016635">
    <property type="entry name" value="AP_complex_ssu"/>
</dbReference>
<gene>
    <name evidence="20" type="ORF">COHA_005377</name>
</gene>
<keyword evidence="7" id="KW-1003">Cell membrane</keyword>
<evidence type="ECO:0000256" key="17">
    <source>
        <dbReference type="ARBA" id="ARBA00032648"/>
    </source>
</evidence>
<dbReference type="Gene3D" id="3.30.730.10">
    <property type="entry name" value="AP2/ERF domain"/>
    <property type="match status" value="1"/>
</dbReference>
<comment type="caution">
    <text evidence="20">The sequence shown here is derived from an EMBL/GenBank/DDBJ whole genome shotgun (WGS) entry which is preliminary data.</text>
</comment>
<keyword evidence="13" id="KW-0804">Transcription</keyword>
<dbReference type="InterPro" id="IPR000804">
    <property type="entry name" value="Clathrin_sm-chain_CS"/>
</dbReference>
<evidence type="ECO:0000313" key="21">
    <source>
        <dbReference type="Proteomes" id="UP001205105"/>
    </source>
</evidence>
<dbReference type="Proteomes" id="UP001205105">
    <property type="component" value="Unassembled WGS sequence"/>
</dbReference>
<protein>
    <recommendedName>
        <fullName evidence="5">AP-2 complex subunit sigma</fullName>
    </recommendedName>
    <alternativeName>
        <fullName evidence="16">Clathrin assembly protein 2 sigma small chain</fullName>
    </alternativeName>
    <alternativeName>
        <fullName evidence="17">Sigma2-adaptin</fullName>
    </alternativeName>
</protein>
<comment type="subcellular location">
    <subcellularLocation>
        <location evidence="2">Cell membrane</location>
    </subcellularLocation>
    <subcellularLocation>
        <location evidence="3">Membrane</location>
        <location evidence="3">Coated pit</location>
        <topology evidence="3">Peripheral membrane protein</topology>
        <orientation evidence="3">Cytoplasmic side</orientation>
    </subcellularLocation>
    <subcellularLocation>
        <location evidence="1">Nucleus</location>
    </subcellularLocation>
</comment>
<keyword evidence="11" id="KW-0238">DNA-binding</keyword>
<feature type="domain" description="AP2/ERF" evidence="19">
    <location>
        <begin position="1"/>
        <end position="54"/>
    </location>
</feature>